<protein>
    <submittedName>
        <fullName evidence="1">Uncharacterized protein</fullName>
    </submittedName>
</protein>
<dbReference type="Gramene" id="OMP05654">
    <property type="protein sequence ID" value="OMP05654"/>
    <property type="gene ID" value="CCACVL1_01856"/>
</dbReference>
<organism evidence="1 2">
    <name type="scientific">Corchorus capsularis</name>
    <name type="common">Jute</name>
    <dbReference type="NCBI Taxonomy" id="210143"/>
    <lineage>
        <taxon>Eukaryota</taxon>
        <taxon>Viridiplantae</taxon>
        <taxon>Streptophyta</taxon>
        <taxon>Embryophyta</taxon>
        <taxon>Tracheophyta</taxon>
        <taxon>Spermatophyta</taxon>
        <taxon>Magnoliopsida</taxon>
        <taxon>eudicotyledons</taxon>
        <taxon>Gunneridae</taxon>
        <taxon>Pentapetalae</taxon>
        <taxon>rosids</taxon>
        <taxon>malvids</taxon>
        <taxon>Malvales</taxon>
        <taxon>Malvaceae</taxon>
        <taxon>Grewioideae</taxon>
        <taxon>Apeibeae</taxon>
        <taxon>Corchorus</taxon>
    </lineage>
</organism>
<keyword evidence="2" id="KW-1185">Reference proteome</keyword>
<sequence>VKIVATVHVWRGSSYSKASLRLSAGNETTQMFDRQVLVEF</sequence>
<name>A0A1R3KF45_COCAP</name>
<dbReference type="Proteomes" id="UP000188268">
    <property type="component" value="Unassembled WGS sequence"/>
</dbReference>
<proteinExistence type="predicted"/>
<comment type="caution">
    <text evidence="1">The sequence shown here is derived from an EMBL/GenBank/DDBJ whole genome shotgun (WGS) entry which is preliminary data.</text>
</comment>
<gene>
    <name evidence="1" type="ORF">CCACVL1_01856</name>
</gene>
<dbReference type="EMBL" id="AWWV01005278">
    <property type="protein sequence ID" value="OMP05654.1"/>
    <property type="molecule type" value="Genomic_DNA"/>
</dbReference>
<accession>A0A1R3KF45</accession>
<evidence type="ECO:0000313" key="2">
    <source>
        <dbReference type="Proteomes" id="UP000188268"/>
    </source>
</evidence>
<evidence type="ECO:0000313" key="1">
    <source>
        <dbReference type="EMBL" id="OMP05654.1"/>
    </source>
</evidence>
<reference evidence="1 2" key="1">
    <citation type="submission" date="2013-09" db="EMBL/GenBank/DDBJ databases">
        <title>Corchorus capsularis genome sequencing.</title>
        <authorList>
            <person name="Alam M."/>
            <person name="Haque M.S."/>
            <person name="Islam M.S."/>
            <person name="Emdad E.M."/>
            <person name="Islam M.M."/>
            <person name="Ahmed B."/>
            <person name="Halim A."/>
            <person name="Hossen Q.M.M."/>
            <person name="Hossain M.Z."/>
            <person name="Ahmed R."/>
            <person name="Khan M.M."/>
            <person name="Islam R."/>
            <person name="Rashid M.M."/>
            <person name="Khan S.A."/>
            <person name="Rahman M.S."/>
            <person name="Alam M."/>
        </authorList>
    </citation>
    <scope>NUCLEOTIDE SEQUENCE [LARGE SCALE GENOMIC DNA]</scope>
    <source>
        <strain evidence="2">cv. CVL-1</strain>
        <tissue evidence="1">Whole seedling</tissue>
    </source>
</reference>
<dbReference type="AlphaFoldDB" id="A0A1R3KF45"/>
<feature type="non-terminal residue" evidence="1">
    <location>
        <position position="1"/>
    </location>
</feature>